<dbReference type="Pfam" id="PF05193">
    <property type="entry name" value="Peptidase_M16_C"/>
    <property type="match status" value="1"/>
</dbReference>
<reference evidence="5 6" key="1">
    <citation type="submission" date="2020-08" db="EMBL/GenBank/DDBJ databases">
        <title>Complete Genome Sequence of Effusibacillus dendaii Strain skT53, Isolated from Farmland soil.</title>
        <authorList>
            <person name="Konishi T."/>
            <person name="Kawasaki H."/>
        </authorList>
    </citation>
    <scope>NUCLEOTIDE SEQUENCE [LARGE SCALE GENOMIC DNA]</scope>
    <source>
        <strain evidence="6">skT53</strain>
    </source>
</reference>
<evidence type="ECO:0000259" key="3">
    <source>
        <dbReference type="Pfam" id="PF00675"/>
    </source>
</evidence>
<dbReference type="EMBL" id="AP023366">
    <property type="protein sequence ID" value="BCJ86538.1"/>
    <property type="molecule type" value="Genomic_DNA"/>
</dbReference>
<dbReference type="Pfam" id="PF00675">
    <property type="entry name" value="Peptidase_M16"/>
    <property type="match status" value="1"/>
</dbReference>
<dbReference type="Proteomes" id="UP000593802">
    <property type="component" value="Chromosome"/>
</dbReference>
<evidence type="ECO:0000313" key="6">
    <source>
        <dbReference type="Proteomes" id="UP000593802"/>
    </source>
</evidence>
<dbReference type="RefSeq" id="WP_200760533.1">
    <property type="nucleotide sequence ID" value="NZ_AP023366.1"/>
</dbReference>
<sequence length="432" mass="47728">MKGDFSIKRTVCKNGMVVLTQHTPHFNGAAALFRFGAGSSQEEGSDAWGTAHFLEHMVFQGTKQKNHDRLMTDLARVGASANAATGFDATVYELTAPADTLPQALDIMGEMLSGFALDPEAVARERDIILEELRMTRDDPAAWGEDCLYHLVLGDFGHPILGTEASLPKLDRSRLRKFADDFYTPDNLIVSIVGNIDQSAVLDSVERWFTDKKQTEGRAERQRLADGRAKGGQRNGEQAGPEVSKGGHPKRLHVSDENEQEHLLLGFSAPALTDKALPVLDILSLILGGDSWSRLFRKVRNELGLAYSVGGFYSGWKERGIYGIQSATHSDQAAQLLAAIRQEIESIRTNVTDDELALAKATLKANLLFQSDQVMWRAERMMQNEAVFGRVRELTEDVESIEAATREQVIDLARSMLDEEQESIVTVGKVEL</sequence>
<dbReference type="SUPFAM" id="SSF63411">
    <property type="entry name" value="LuxS/MPP-like metallohydrolase"/>
    <property type="match status" value="2"/>
</dbReference>
<organism evidence="5 6">
    <name type="scientific">Effusibacillus dendaii</name>
    <dbReference type="NCBI Taxonomy" id="2743772"/>
    <lineage>
        <taxon>Bacteria</taxon>
        <taxon>Bacillati</taxon>
        <taxon>Bacillota</taxon>
        <taxon>Bacilli</taxon>
        <taxon>Bacillales</taxon>
        <taxon>Alicyclobacillaceae</taxon>
        <taxon>Effusibacillus</taxon>
    </lineage>
</organism>
<name>A0A7I8D8R7_9BACL</name>
<feature type="domain" description="Peptidase M16 C-terminal" evidence="4">
    <location>
        <begin position="169"/>
        <end position="363"/>
    </location>
</feature>
<keyword evidence="5" id="KW-0645">Protease</keyword>
<dbReference type="GO" id="GO:0046872">
    <property type="term" value="F:metal ion binding"/>
    <property type="evidence" value="ECO:0007669"/>
    <property type="project" value="InterPro"/>
</dbReference>
<evidence type="ECO:0000313" key="5">
    <source>
        <dbReference type="EMBL" id="BCJ86538.1"/>
    </source>
</evidence>
<dbReference type="InterPro" id="IPR011249">
    <property type="entry name" value="Metalloenz_LuxS/M16"/>
</dbReference>
<proteinExistence type="inferred from homology"/>
<dbReference type="Gene3D" id="3.30.830.10">
    <property type="entry name" value="Metalloenzyme, LuxS/M16 peptidase-like"/>
    <property type="match status" value="2"/>
</dbReference>
<dbReference type="InterPro" id="IPR007863">
    <property type="entry name" value="Peptidase_M16_C"/>
</dbReference>
<evidence type="ECO:0000259" key="4">
    <source>
        <dbReference type="Pfam" id="PF05193"/>
    </source>
</evidence>
<dbReference type="AlphaFoldDB" id="A0A7I8D8R7"/>
<protein>
    <submittedName>
        <fullName evidence="5">Putative zinc protease YmxG</fullName>
    </submittedName>
</protein>
<keyword evidence="6" id="KW-1185">Reference proteome</keyword>
<feature type="region of interest" description="Disordered" evidence="2">
    <location>
        <begin position="214"/>
        <end position="252"/>
    </location>
</feature>
<feature type="domain" description="Peptidase M16 N-terminal" evidence="3">
    <location>
        <begin position="18"/>
        <end position="140"/>
    </location>
</feature>
<accession>A0A7I8D8R7</accession>
<dbReference type="PANTHER" id="PTHR11851:SF49">
    <property type="entry name" value="MITOCHONDRIAL-PROCESSING PEPTIDASE SUBUNIT ALPHA"/>
    <property type="match status" value="1"/>
</dbReference>
<evidence type="ECO:0000256" key="1">
    <source>
        <dbReference type="ARBA" id="ARBA00007261"/>
    </source>
</evidence>
<dbReference type="GO" id="GO:0008233">
    <property type="term" value="F:peptidase activity"/>
    <property type="evidence" value="ECO:0007669"/>
    <property type="project" value="UniProtKB-KW"/>
</dbReference>
<dbReference type="GO" id="GO:0006508">
    <property type="term" value="P:proteolysis"/>
    <property type="evidence" value="ECO:0007669"/>
    <property type="project" value="UniProtKB-KW"/>
</dbReference>
<comment type="similarity">
    <text evidence="1">Belongs to the peptidase M16 family.</text>
</comment>
<dbReference type="KEGG" id="eff:skT53_15230"/>
<gene>
    <name evidence="5" type="primary">ymxG</name>
    <name evidence="5" type="ORF">skT53_15230</name>
</gene>
<evidence type="ECO:0000256" key="2">
    <source>
        <dbReference type="SAM" id="MobiDB-lite"/>
    </source>
</evidence>
<feature type="compositionally biased region" description="Basic and acidic residues" evidence="2">
    <location>
        <begin position="214"/>
        <end position="229"/>
    </location>
</feature>
<dbReference type="InterPro" id="IPR050361">
    <property type="entry name" value="MPP/UQCRC_Complex"/>
</dbReference>
<dbReference type="InterPro" id="IPR011765">
    <property type="entry name" value="Pept_M16_N"/>
</dbReference>
<keyword evidence="5" id="KW-0378">Hydrolase</keyword>
<dbReference type="PANTHER" id="PTHR11851">
    <property type="entry name" value="METALLOPROTEASE"/>
    <property type="match status" value="1"/>
</dbReference>